<evidence type="ECO:0008006" key="3">
    <source>
        <dbReference type="Google" id="ProtNLM"/>
    </source>
</evidence>
<dbReference type="AlphaFoldDB" id="A0A318UK50"/>
<sequence>MKKTSKLLLLSTILFTISCSKSKDKLVLDEKLTGGRWKLSESLNDPGSGTAKWAPVSANPVYYVSFKDNGQMDGNMYPDYTNYTLKDSVTLSFIKKDKSIQNYRYKIDKGVLSMSPAGPIMCIEACGTRYVKIE</sequence>
<reference evidence="1 2" key="1">
    <citation type="submission" date="2018-06" db="EMBL/GenBank/DDBJ databases">
        <title>Genomic Encyclopedia of Archaeal and Bacterial Type Strains, Phase II (KMG-II): from individual species to whole genera.</title>
        <authorList>
            <person name="Goeker M."/>
        </authorList>
    </citation>
    <scope>NUCLEOTIDE SEQUENCE [LARGE SCALE GENOMIC DNA]</scope>
    <source>
        <strain evidence="1 2">DSM 27372</strain>
    </source>
</reference>
<organism evidence="1 2">
    <name type="scientific">Pedobacter nutrimenti</name>
    <dbReference type="NCBI Taxonomy" id="1241337"/>
    <lineage>
        <taxon>Bacteria</taxon>
        <taxon>Pseudomonadati</taxon>
        <taxon>Bacteroidota</taxon>
        <taxon>Sphingobacteriia</taxon>
        <taxon>Sphingobacteriales</taxon>
        <taxon>Sphingobacteriaceae</taxon>
        <taxon>Pedobacter</taxon>
    </lineage>
</organism>
<comment type="caution">
    <text evidence="1">The sequence shown here is derived from an EMBL/GenBank/DDBJ whole genome shotgun (WGS) entry which is preliminary data.</text>
</comment>
<proteinExistence type="predicted"/>
<evidence type="ECO:0000313" key="2">
    <source>
        <dbReference type="Proteomes" id="UP000248198"/>
    </source>
</evidence>
<dbReference type="PROSITE" id="PS51257">
    <property type="entry name" value="PROKAR_LIPOPROTEIN"/>
    <property type="match status" value="1"/>
</dbReference>
<protein>
    <recommendedName>
        <fullName evidence="3">Lipocalin-like protein</fullName>
    </recommendedName>
</protein>
<evidence type="ECO:0000313" key="1">
    <source>
        <dbReference type="EMBL" id="PYF76744.1"/>
    </source>
</evidence>
<dbReference type="Proteomes" id="UP000248198">
    <property type="component" value="Unassembled WGS sequence"/>
</dbReference>
<dbReference type="RefSeq" id="WP_146229751.1">
    <property type="nucleotide sequence ID" value="NZ_QKLU01000001.1"/>
</dbReference>
<name>A0A318UK50_9SPHI</name>
<accession>A0A318UK50</accession>
<dbReference type="EMBL" id="QKLU01000001">
    <property type="protein sequence ID" value="PYF76744.1"/>
    <property type="molecule type" value="Genomic_DNA"/>
</dbReference>
<keyword evidence="2" id="KW-1185">Reference proteome</keyword>
<gene>
    <name evidence="1" type="ORF">B0O44_101216</name>
</gene>
<dbReference type="OrthoDB" id="955522at2"/>